<evidence type="ECO:0000259" key="2">
    <source>
        <dbReference type="Pfam" id="PF04127"/>
    </source>
</evidence>
<protein>
    <recommendedName>
        <fullName evidence="2">DNA/pantothenate metabolism flavoprotein C-terminal domain-containing protein</fullName>
    </recommendedName>
</protein>
<reference evidence="3" key="2">
    <citation type="submission" date="2020-01" db="EMBL/GenBank/DDBJ databases">
        <authorList>
            <person name="Perkins V."/>
            <person name="Lessard M.-H."/>
            <person name="Dugat-Bony E."/>
            <person name="Frenette M."/>
            <person name="Labrie S."/>
        </authorList>
    </citation>
    <scope>NUCLEOTIDE SEQUENCE</scope>
    <source>
        <strain evidence="3">LMA-70</strain>
    </source>
</reference>
<dbReference type="EMBL" id="QQZK01000229">
    <property type="protein sequence ID" value="KAF5093851.1"/>
    <property type="molecule type" value="Genomic_DNA"/>
</dbReference>
<organism evidence="3 4">
    <name type="scientific">Geotrichum candidum</name>
    <name type="common">Oospora lactis</name>
    <name type="synonym">Dipodascus geotrichum</name>
    <dbReference type="NCBI Taxonomy" id="1173061"/>
    <lineage>
        <taxon>Eukaryota</taxon>
        <taxon>Fungi</taxon>
        <taxon>Dikarya</taxon>
        <taxon>Ascomycota</taxon>
        <taxon>Saccharomycotina</taxon>
        <taxon>Dipodascomycetes</taxon>
        <taxon>Dipodascales</taxon>
        <taxon>Dipodascaceae</taxon>
        <taxon>Geotrichum</taxon>
    </lineage>
</organism>
<dbReference type="Gene3D" id="3.40.50.10300">
    <property type="entry name" value="CoaB-like"/>
    <property type="match status" value="1"/>
</dbReference>
<dbReference type="GO" id="GO:0015937">
    <property type="term" value="P:coenzyme A biosynthetic process"/>
    <property type="evidence" value="ECO:0007669"/>
    <property type="project" value="UniProtKB-ARBA"/>
</dbReference>
<reference evidence="3" key="1">
    <citation type="journal article" date="2020" name="Front. Microbiol.">
        <title>Phenotypic and Genetic Characterization of the Cheese Ripening Yeast Geotrichum candidum.</title>
        <authorList>
            <person name="Perkins V."/>
            <person name="Vignola S."/>
            <person name="Lessard M.H."/>
            <person name="Plante P.L."/>
            <person name="Corbeil J."/>
            <person name="Dugat-Bony E."/>
            <person name="Frenette M."/>
            <person name="Labrie S."/>
        </authorList>
    </citation>
    <scope>NUCLEOTIDE SEQUENCE</scope>
    <source>
        <strain evidence="3">LMA-70</strain>
    </source>
</reference>
<evidence type="ECO:0000313" key="4">
    <source>
        <dbReference type="Proteomes" id="UP000750522"/>
    </source>
</evidence>
<dbReference type="GO" id="GO:0004632">
    <property type="term" value="F:phosphopantothenate--cysteine ligase activity"/>
    <property type="evidence" value="ECO:0007669"/>
    <property type="project" value="UniProtKB-ARBA"/>
</dbReference>
<evidence type="ECO:0000256" key="1">
    <source>
        <dbReference type="ARBA" id="ARBA00005703"/>
    </source>
</evidence>
<name>A0A9P5FYW5_GEOCN</name>
<dbReference type="PANTHER" id="PTHR12290">
    <property type="entry name" value="CORNICHON-RELATED"/>
    <property type="match status" value="1"/>
</dbReference>
<feature type="domain" description="DNA/pantothenate metabolism flavoprotein C-terminal" evidence="2">
    <location>
        <begin position="227"/>
        <end position="334"/>
    </location>
</feature>
<evidence type="ECO:0000313" key="3">
    <source>
        <dbReference type="EMBL" id="KAF5093851.1"/>
    </source>
</evidence>
<comment type="caution">
    <text evidence="3">The sequence shown here is derived from an EMBL/GenBank/DDBJ whole genome shotgun (WGS) entry which is preliminary data.</text>
</comment>
<dbReference type="Pfam" id="PF04127">
    <property type="entry name" value="DFP"/>
    <property type="match status" value="1"/>
</dbReference>
<dbReference type="InterPro" id="IPR035929">
    <property type="entry name" value="CoaB-like_sf"/>
</dbReference>
<dbReference type="SUPFAM" id="SSF102645">
    <property type="entry name" value="CoaB-like"/>
    <property type="match status" value="1"/>
</dbReference>
<gene>
    <name evidence="3" type="ORF">DV451_005137</name>
</gene>
<sequence>MGALPIGGPPPSPAPTICQTAAAMTIINRTQSLEKIHTSAPKLESAIDRSVPEPGPAEVDEETNYFATNPEPPYLAEIQQQVNEFVAFHSGKRRIALVTSGGTTVPLENNTVRFIDNFSAGTRGATSTEYFIENGYAVIFLHRQFSLLPYSRHYSHNTNCFLDYLDKSDAGTVVISKQYQQEMKVVLNKYQKAQDDNLMLFVPFTTVNQYLFTLRLISLELKPVHSTCLFFLAAAVSDFFLPTSKVAEHKIQSQGGGGKLVVDLDPVPKFLKRLVEEWAPNAMIVSFKLETDEKLLLFKARQALTRYSHQLVIGNLLQTRKREVVFVTTEDAVDYNISEEEEANGVEIESVIIPKVIDAHTTWISQHKQ</sequence>
<dbReference type="FunFam" id="3.40.50.10300:FF:000002">
    <property type="entry name" value="Phosphopantothenate--cysteine ligase 2"/>
    <property type="match status" value="1"/>
</dbReference>
<accession>A0A9P5FYW5</accession>
<comment type="similarity">
    <text evidence="1">Belongs to the PPC synthetase family.</text>
</comment>
<proteinExistence type="inferred from homology"/>
<dbReference type="InterPro" id="IPR007085">
    <property type="entry name" value="DNA/pantothenate-metab_flavo_C"/>
</dbReference>
<dbReference type="AlphaFoldDB" id="A0A9P5FYW5"/>
<dbReference type="Proteomes" id="UP000750522">
    <property type="component" value="Unassembled WGS sequence"/>
</dbReference>